<dbReference type="EMBL" id="BMAW01031047">
    <property type="protein sequence ID" value="GFU19328.1"/>
    <property type="molecule type" value="Genomic_DNA"/>
</dbReference>
<reference evidence="1" key="1">
    <citation type="submission" date="2020-08" db="EMBL/GenBank/DDBJ databases">
        <title>Multicomponent nature underlies the extraordinary mechanical properties of spider dragline silk.</title>
        <authorList>
            <person name="Kono N."/>
            <person name="Nakamura H."/>
            <person name="Mori M."/>
            <person name="Yoshida Y."/>
            <person name="Ohtoshi R."/>
            <person name="Malay A.D."/>
            <person name="Moran D.A.P."/>
            <person name="Tomita M."/>
            <person name="Numata K."/>
            <person name="Arakawa K."/>
        </authorList>
    </citation>
    <scope>NUCLEOTIDE SEQUENCE</scope>
</reference>
<dbReference type="OrthoDB" id="7600185at2759"/>
<sequence>MSLLSYPRTASIFKRVLTSDVKWALYDTPILSKDCQSPQDSVPHCAKSPMHPRKIILCVWWTSCQVVHYQLLPMGQTTISDLHSQQFERVQQASQQKELVNCKGVLFLHDNA</sequence>
<dbReference type="GO" id="GO:0005634">
    <property type="term" value="C:nucleus"/>
    <property type="evidence" value="ECO:0007669"/>
    <property type="project" value="TreeGrafter"/>
</dbReference>
<dbReference type="Pfam" id="PF01359">
    <property type="entry name" value="Transposase_1"/>
    <property type="match status" value="1"/>
</dbReference>
<dbReference type="GO" id="GO:0003697">
    <property type="term" value="F:single-stranded DNA binding"/>
    <property type="evidence" value="ECO:0007669"/>
    <property type="project" value="TreeGrafter"/>
</dbReference>
<dbReference type="Gene3D" id="3.30.420.10">
    <property type="entry name" value="Ribonuclease H-like superfamily/Ribonuclease H"/>
    <property type="match status" value="1"/>
</dbReference>
<dbReference type="GO" id="GO:0042800">
    <property type="term" value="F:histone H3K4 methyltransferase activity"/>
    <property type="evidence" value="ECO:0007669"/>
    <property type="project" value="TreeGrafter"/>
</dbReference>
<dbReference type="GO" id="GO:0044547">
    <property type="term" value="F:DNA topoisomerase binding"/>
    <property type="evidence" value="ECO:0007669"/>
    <property type="project" value="TreeGrafter"/>
</dbReference>
<dbReference type="Proteomes" id="UP000887013">
    <property type="component" value="Unassembled WGS sequence"/>
</dbReference>
<dbReference type="GO" id="GO:0035861">
    <property type="term" value="C:site of double-strand break"/>
    <property type="evidence" value="ECO:0007669"/>
    <property type="project" value="TreeGrafter"/>
</dbReference>
<dbReference type="PANTHER" id="PTHR46060">
    <property type="entry name" value="MARINER MOS1 TRANSPOSASE-LIKE PROTEIN"/>
    <property type="match status" value="1"/>
</dbReference>
<evidence type="ECO:0000313" key="1">
    <source>
        <dbReference type="EMBL" id="GFU19328.1"/>
    </source>
</evidence>
<accession>A0A8X6QDH2</accession>
<dbReference type="GO" id="GO:0003690">
    <property type="term" value="F:double-stranded DNA binding"/>
    <property type="evidence" value="ECO:0007669"/>
    <property type="project" value="TreeGrafter"/>
</dbReference>
<gene>
    <name evidence="1" type="primary">NCL1_32508</name>
    <name evidence="1" type="ORF">NPIL_210631</name>
</gene>
<dbReference type="GO" id="GO:0044774">
    <property type="term" value="P:mitotic DNA integrity checkpoint signaling"/>
    <property type="evidence" value="ECO:0007669"/>
    <property type="project" value="TreeGrafter"/>
</dbReference>
<keyword evidence="2" id="KW-1185">Reference proteome</keyword>
<dbReference type="InterPro" id="IPR036397">
    <property type="entry name" value="RNaseH_sf"/>
</dbReference>
<dbReference type="GO" id="GO:0006303">
    <property type="term" value="P:double-strand break repair via nonhomologous end joining"/>
    <property type="evidence" value="ECO:0007669"/>
    <property type="project" value="TreeGrafter"/>
</dbReference>
<dbReference type="InterPro" id="IPR001888">
    <property type="entry name" value="Transposase_1"/>
</dbReference>
<dbReference type="GO" id="GO:0015074">
    <property type="term" value="P:DNA integration"/>
    <property type="evidence" value="ECO:0007669"/>
    <property type="project" value="TreeGrafter"/>
</dbReference>
<organism evidence="1 2">
    <name type="scientific">Nephila pilipes</name>
    <name type="common">Giant wood spider</name>
    <name type="synonym">Nephila maculata</name>
    <dbReference type="NCBI Taxonomy" id="299642"/>
    <lineage>
        <taxon>Eukaryota</taxon>
        <taxon>Metazoa</taxon>
        <taxon>Ecdysozoa</taxon>
        <taxon>Arthropoda</taxon>
        <taxon>Chelicerata</taxon>
        <taxon>Arachnida</taxon>
        <taxon>Araneae</taxon>
        <taxon>Araneomorphae</taxon>
        <taxon>Entelegynae</taxon>
        <taxon>Araneoidea</taxon>
        <taxon>Nephilidae</taxon>
        <taxon>Nephila</taxon>
    </lineage>
</organism>
<proteinExistence type="predicted"/>
<dbReference type="PANTHER" id="PTHR46060:SF2">
    <property type="entry name" value="HISTONE-LYSINE N-METHYLTRANSFERASE SETMAR"/>
    <property type="match status" value="1"/>
</dbReference>
<dbReference type="GO" id="GO:0000014">
    <property type="term" value="F:single-stranded DNA endodeoxyribonuclease activity"/>
    <property type="evidence" value="ECO:0007669"/>
    <property type="project" value="TreeGrafter"/>
</dbReference>
<dbReference type="GO" id="GO:0031297">
    <property type="term" value="P:replication fork processing"/>
    <property type="evidence" value="ECO:0007669"/>
    <property type="project" value="TreeGrafter"/>
</dbReference>
<name>A0A8X6QDH2_NEPPI</name>
<evidence type="ECO:0000313" key="2">
    <source>
        <dbReference type="Proteomes" id="UP000887013"/>
    </source>
</evidence>
<dbReference type="GO" id="GO:0000729">
    <property type="term" value="P:DNA double-strand break processing"/>
    <property type="evidence" value="ECO:0007669"/>
    <property type="project" value="TreeGrafter"/>
</dbReference>
<protein>
    <submittedName>
        <fullName evidence="1">Histone-lysine N-methyltransferase SETMAR</fullName>
    </submittedName>
</protein>
<dbReference type="InterPro" id="IPR052709">
    <property type="entry name" value="Transposase-MT_Hybrid"/>
</dbReference>
<dbReference type="GO" id="GO:0046975">
    <property type="term" value="F:histone H3K36 methyltransferase activity"/>
    <property type="evidence" value="ECO:0007669"/>
    <property type="project" value="TreeGrafter"/>
</dbReference>
<dbReference type="AlphaFoldDB" id="A0A8X6QDH2"/>
<dbReference type="GO" id="GO:0000793">
    <property type="term" value="C:condensed chromosome"/>
    <property type="evidence" value="ECO:0007669"/>
    <property type="project" value="TreeGrafter"/>
</dbReference>
<comment type="caution">
    <text evidence="1">The sequence shown here is derived from an EMBL/GenBank/DDBJ whole genome shotgun (WGS) entry which is preliminary data.</text>
</comment>